<protein>
    <submittedName>
        <fullName evidence="2">Related to fimbrial assembly protein PilO</fullName>
    </submittedName>
</protein>
<accession>Q6AS36</accession>
<dbReference type="eggNOG" id="COG3167">
    <property type="taxonomic scope" value="Bacteria"/>
</dbReference>
<dbReference type="HOGENOM" id="CLU_102444_0_0_7"/>
<keyword evidence="1" id="KW-1133">Transmembrane helix</keyword>
<dbReference type="Proteomes" id="UP000000602">
    <property type="component" value="Chromosome"/>
</dbReference>
<dbReference type="EMBL" id="CR522870">
    <property type="protein sequence ID" value="CAG34839.1"/>
    <property type="molecule type" value="Genomic_DNA"/>
</dbReference>
<sequence length="210" mass="23760">MPRDTMNINSTSLTSFLDKKYIPLQPRVKIAIAVAILTIPLLAFIFLYSLPNNEKITRLQQQEKNTQQTVTVAKNKAANLAKFQKEVEATTLDFETQAALLPKEKEIPKLLKDISALGSNTGLDFISFKPLANRPKDFYAEIPISIQVRGPYHNVGSFFDQINKLERIVSVKSVKMTSPKKEDGEMLLTSNCQLVTYQFTNIELPKKQKK</sequence>
<dbReference type="InterPro" id="IPR007445">
    <property type="entry name" value="PilO"/>
</dbReference>
<feature type="transmembrane region" description="Helical" evidence="1">
    <location>
        <begin position="30"/>
        <end position="50"/>
    </location>
</feature>
<gene>
    <name evidence="2" type="ordered locus">DP0110</name>
</gene>
<dbReference type="STRING" id="177439.DP0110"/>
<organism evidence="2 3">
    <name type="scientific">Desulfotalea psychrophila (strain LSv54 / DSM 12343)</name>
    <dbReference type="NCBI Taxonomy" id="177439"/>
    <lineage>
        <taxon>Bacteria</taxon>
        <taxon>Pseudomonadati</taxon>
        <taxon>Thermodesulfobacteriota</taxon>
        <taxon>Desulfobulbia</taxon>
        <taxon>Desulfobulbales</taxon>
        <taxon>Desulfocapsaceae</taxon>
        <taxon>Desulfotalea</taxon>
    </lineage>
</organism>
<keyword evidence="1" id="KW-0812">Transmembrane</keyword>
<dbReference type="PANTHER" id="PTHR39555:SF1">
    <property type="entry name" value="TYPE IV PILUS INNER MEMBRANE COMPONENT PILO"/>
    <property type="match status" value="1"/>
</dbReference>
<keyword evidence="3" id="KW-1185">Reference proteome</keyword>
<evidence type="ECO:0000256" key="1">
    <source>
        <dbReference type="SAM" id="Phobius"/>
    </source>
</evidence>
<dbReference type="Pfam" id="PF04350">
    <property type="entry name" value="PilO"/>
    <property type="match status" value="1"/>
</dbReference>
<keyword evidence="1" id="KW-0472">Membrane</keyword>
<dbReference type="KEGG" id="dps:DP0110"/>
<dbReference type="GO" id="GO:0043107">
    <property type="term" value="P:type IV pilus-dependent motility"/>
    <property type="evidence" value="ECO:0007669"/>
    <property type="project" value="InterPro"/>
</dbReference>
<dbReference type="GO" id="GO:0043683">
    <property type="term" value="P:type IV pilus assembly"/>
    <property type="evidence" value="ECO:0007669"/>
    <property type="project" value="InterPro"/>
</dbReference>
<dbReference type="AlphaFoldDB" id="Q6AS36"/>
<evidence type="ECO:0000313" key="3">
    <source>
        <dbReference type="Proteomes" id="UP000000602"/>
    </source>
</evidence>
<name>Q6AS36_DESPS</name>
<dbReference type="InterPro" id="IPR014717">
    <property type="entry name" value="Transl_elong_EF1B/ribsomal_bS6"/>
</dbReference>
<dbReference type="Gene3D" id="3.30.70.60">
    <property type="match status" value="1"/>
</dbReference>
<proteinExistence type="predicted"/>
<dbReference type="PANTHER" id="PTHR39555">
    <property type="entry name" value="FIMBRIAL ASSEMBLY PROTEIN PILO-LIKE PROTEIN-RELATED"/>
    <property type="match status" value="1"/>
</dbReference>
<evidence type="ECO:0000313" key="2">
    <source>
        <dbReference type="EMBL" id="CAG34839.1"/>
    </source>
</evidence>
<reference evidence="3" key="1">
    <citation type="journal article" date="2004" name="Environ. Microbiol.">
        <title>The genome of Desulfotalea psychrophila, a sulfate-reducing bacterium from permanently cold Arctic sediments.</title>
        <authorList>
            <person name="Rabus R."/>
            <person name="Ruepp A."/>
            <person name="Frickey T."/>
            <person name="Rattei T."/>
            <person name="Fartmann B."/>
            <person name="Stark M."/>
            <person name="Bauer M."/>
            <person name="Zibat A."/>
            <person name="Lombardot T."/>
            <person name="Becker I."/>
            <person name="Amann J."/>
            <person name="Gellner K."/>
            <person name="Teeling H."/>
            <person name="Leuschner W.D."/>
            <person name="Gloeckner F.-O."/>
            <person name="Lupas A.N."/>
            <person name="Amann R."/>
            <person name="Klenk H.-P."/>
        </authorList>
    </citation>
    <scope>NUCLEOTIDE SEQUENCE [LARGE SCALE GENOMIC DNA]</scope>
    <source>
        <strain evidence="3">DSM 12343 / LSv54</strain>
    </source>
</reference>